<dbReference type="InterPro" id="IPR036286">
    <property type="entry name" value="LexA/Signal_pep-like_sf"/>
</dbReference>
<reference evidence="1 2" key="1">
    <citation type="journal article" date="2018" name="Sci. Rep.">
        <title>Raphidocelis subcapitata (=Pseudokirchneriella subcapitata) provides an insight into genome evolution and environmental adaptations in the Sphaeropleales.</title>
        <authorList>
            <person name="Suzuki S."/>
            <person name="Yamaguchi H."/>
            <person name="Nakajima N."/>
            <person name="Kawachi M."/>
        </authorList>
    </citation>
    <scope>NUCLEOTIDE SEQUENCE [LARGE SCALE GENOMIC DNA]</scope>
    <source>
        <strain evidence="1 2">NIES-35</strain>
    </source>
</reference>
<dbReference type="PANTHER" id="PTHR47040:SF1">
    <property type="entry name" value="MITOCHONDRIAL ATP-INDEPENDENT INNER MEMBRANE PROTEASE SUBUNIT 2"/>
    <property type="match status" value="1"/>
</dbReference>
<dbReference type="GO" id="GO:0006508">
    <property type="term" value="P:proteolysis"/>
    <property type="evidence" value="ECO:0007669"/>
    <property type="project" value="UniProtKB-KW"/>
</dbReference>
<dbReference type="InParanoid" id="A0A2V0PI68"/>
<accession>A0A2V0PI68</accession>
<dbReference type="InterPro" id="IPR053307">
    <property type="entry name" value="Mitochondrial_IM_protease"/>
</dbReference>
<dbReference type="STRING" id="307507.A0A2V0PI68"/>
<dbReference type="Proteomes" id="UP000247498">
    <property type="component" value="Unassembled WGS sequence"/>
</dbReference>
<protein>
    <submittedName>
        <fullName evidence="1">Mitochondrial inner membrane protease subunit</fullName>
    </submittedName>
</protein>
<evidence type="ECO:0000313" key="2">
    <source>
        <dbReference type="Proteomes" id="UP000247498"/>
    </source>
</evidence>
<dbReference type="CDD" id="cd06462">
    <property type="entry name" value="Peptidase_S24_S26"/>
    <property type="match status" value="1"/>
</dbReference>
<comment type="caution">
    <text evidence="1">The sequence shown here is derived from an EMBL/GenBank/DDBJ whole genome shotgun (WGS) entry which is preliminary data.</text>
</comment>
<name>A0A2V0PI68_9CHLO</name>
<proteinExistence type="predicted"/>
<dbReference type="PANTHER" id="PTHR47040">
    <property type="entry name" value="OSJNBA0068L06.9 PROTEIN"/>
    <property type="match status" value="1"/>
</dbReference>
<dbReference type="Gene3D" id="2.10.109.10">
    <property type="entry name" value="Umud Fragment, subunit A"/>
    <property type="match status" value="1"/>
</dbReference>
<gene>
    <name evidence="1" type="ORF">Rsub_12279</name>
</gene>
<keyword evidence="1" id="KW-0645">Protease</keyword>
<dbReference type="SUPFAM" id="SSF51306">
    <property type="entry name" value="LexA/Signal peptidase"/>
    <property type="match status" value="1"/>
</dbReference>
<evidence type="ECO:0000313" key="1">
    <source>
        <dbReference type="EMBL" id="GBF99501.1"/>
    </source>
</evidence>
<dbReference type="OrthoDB" id="308440at2759"/>
<dbReference type="EMBL" id="BDRX01000160">
    <property type="protein sequence ID" value="GBF99501.1"/>
    <property type="molecule type" value="Genomic_DNA"/>
</dbReference>
<dbReference type="AlphaFoldDB" id="A0A2V0PI68"/>
<dbReference type="FunCoup" id="A0A2V0PI68">
    <property type="interactions" value="512"/>
</dbReference>
<sequence>MSAAKPLPSRYVLLKAMTALEAAMSDLSARTAAGARLSLGESAGVALSKFREAYSKPLTSVMYIAGAAMAPSLNKQAQEDAAAVEKLVVRLIPRPSPRTIGIGDVVAFSSPLDAQGQHVMVRRVAALEAHEMVSDDPEEPPFRVPPGHCWVLADNPAMEPPDVPSDPRLPQTLRTPQHLIPLSSILGRIIYRVAASDAHGPVTNSPAAAASDAPVVEAEVDVESLTAGMDGGS</sequence>
<keyword evidence="2" id="KW-1185">Reference proteome</keyword>
<dbReference type="GO" id="GO:0008233">
    <property type="term" value="F:peptidase activity"/>
    <property type="evidence" value="ECO:0007669"/>
    <property type="project" value="UniProtKB-KW"/>
</dbReference>
<organism evidence="1 2">
    <name type="scientific">Raphidocelis subcapitata</name>
    <dbReference type="NCBI Taxonomy" id="307507"/>
    <lineage>
        <taxon>Eukaryota</taxon>
        <taxon>Viridiplantae</taxon>
        <taxon>Chlorophyta</taxon>
        <taxon>core chlorophytes</taxon>
        <taxon>Chlorophyceae</taxon>
        <taxon>CS clade</taxon>
        <taxon>Sphaeropleales</taxon>
        <taxon>Selenastraceae</taxon>
        <taxon>Raphidocelis</taxon>
    </lineage>
</organism>
<keyword evidence="1" id="KW-0378">Hydrolase</keyword>